<keyword evidence="4 5" id="KW-0472">Membrane</keyword>
<evidence type="ECO:0000256" key="1">
    <source>
        <dbReference type="ARBA" id="ARBA00004141"/>
    </source>
</evidence>
<reference evidence="6 7" key="1">
    <citation type="submission" date="2010-05" db="EMBL/GenBank/DDBJ databases">
        <title>The Genome Sequence of Thecamonas trahens ATCC 50062.</title>
        <authorList>
            <consortium name="The Broad Institute Genome Sequencing Platform"/>
            <person name="Russ C."/>
            <person name="Cuomo C."/>
            <person name="Shea T."/>
            <person name="Young S.K."/>
            <person name="Zeng Q."/>
            <person name="Koehrsen M."/>
            <person name="Haas B."/>
            <person name="Borodovsky M."/>
            <person name="Guigo R."/>
            <person name="Alvarado L."/>
            <person name="Berlin A."/>
            <person name="Bochicchio J."/>
            <person name="Borenstein D."/>
            <person name="Chapman S."/>
            <person name="Chen Z."/>
            <person name="Freedman E."/>
            <person name="Gellesch M."/>
            <person name="Goldberg J."/>
            <person name="Griggs A."/>
            <person name="Gujja S."/>
            <person name="Heilman E."/>
            <person name="Heiman D."/>
            <person name="Hepburn T."/>
            <person name="Howarth C."/>
            <person name="Jen D."/>
            <person name="Larson L."/>
            <person name="Mehta T."/>
            <person name="Park D."/>
            <person name="Pearson M."/>
            <person name="Roberts A."/>
            <person name="Saif S."/>
            <person name="Shenoy N."/>
            <person name="Sisk P."/>
            <person name="Stolte C."/>
            <person name="Sykes S."/>
            <person name="Thomson T."/>
            <person name="Walk T."/>
            <person name="White J."/>
            <person name="Yandava C."/>
            <person name="Burger G."/>
            <person name="Gray M.W."/>
            <person name="Holland P.W.H."/>
            <person name="King N."/>
            <person name="Lang F.B.F."/>
            <person name="Roger A.J."/>
            <person name="Ruiz-Trillo I."/>
            <person name="Lander E."/>
            <person name="Nusbaum C."/>
        </authorList>
    </citation>
    <scope>NUCLEOTIDE SEQUENCE [LARGE SCALE GENOMIC DNA]</scope>
    <source>
        <strain evidence="6 7">ATCC 50062</strain>
    </source>
</reference>
<keyword evidence="3 5" id="KW-1133">Transmembrane helix</keyword>
<sequence length="152" mass="16653">MGKVSDNESRVIARRLAMFIPSFYLLFYVVAGVFIMAYDLDYCGTLPFEHAKFADGSDRGQAALATTTLAFLLAPLLMVTIVKSSSNAWDYVVTVALLHVVLAAAVSASWPSNWRWWATVASMTLVLAVVSELINYLAELRRTAKVADALNS</sequence>
<dbReference type="PANTHER" id="PTHR12952">
    <property type="entry name" value="SYS1"/>
    <property type="match status" value="1"/>
</dbReference>
<name>A0A0L0DUD7_THETB</name>
<dbReference type="GeneID" id="25561651"/>
<dbReference type="GO" id="GO:0016020">
    <property type="term" value="C:membrane"/>
    <property type="evidence" value="ECO:0007669"/>
    <property type="project" value="UniProtKB-SubCell"/>
</dbReference>
<dbReference type="InterPro" id="IPR019185">
    <property type="entry name" value="Integral_membrane_SYS1-rel"/>
</dbReference>
<feature type="transmembrane region" description="Helical" evidence="5">
    <location>
        <begin position="116"/>
        <end position="138"/>
    </location>
</feature>
<feature type="transmembrane region" description="Helical" evidence="5">
    <location>
        <begin position="62"/>
        <end position="82"/>
    </location>
</feature>
<evidence type="ECO:0000256" key="4">
    <source>
        <dbReference type="ARBA" id="ARBA00023136"/>
    </source>
</evidence>
<organism evidence="6 7">
    <name type="scientific">Thecamonas trahens ATCC 50062</name>
    <dbReference type="NCBI Taxonomy" id="461836"/>
    <lineage>
        <taxon>Eukaryota</taxon>
        <taxon>Apusozoa</taxon>
        <taxon>Apusomonadida</taxon>
        <taxon>Apusomonadidae</taxon>
        <taxon>Thecamonas</taxon>
    </lineage>
</organism>
<gene>
    <name evidence="6" type="ORF">AMSG_01936</name>
</gene>
<protein>
    <submittedName>
        <fullName evidence="6">Uncharacterized protein</fullName>
    </submittedName>
</protein>
<dbReference type="eggNOG" id="ENOG502SGQA">
    <property type="taxonomic scope" value="Eukaryota"/>
</dbReference>
<dbReference type="Proteomes" id="UP000054408">
    <property type="component" value="Unassembled WGS sequence"/>
</dbReference>
<accession>A0A0L0DUD7</accession>
<dbReference type="RefSeq" id="XP_013761434.1">
    <property type="nucleotide sequence ID" value="XM_013905980.1"/>
</dbReference>
<feature type="transmembrane region" description="Helical" evidence="5">
    <location>
        <begin position="16"/>
        <end position="38"/>
    </location>
</feature>
<dbReference type="EMBL" id="GL349439">
    <property type="protein sequence ID" value="KNC55666.1"/>
    <property type="molecule type" value="Genomic_DNA"/>
</dbReference>
<dbReference type="PANTHER" id="PTHR12952:SF1">
    <property type="entry name" value="TRANSMEMBRANE PROTEIN 244"/>
    <property type="match status" value="1"/>
</dbReference>
<evidence type="ECO:0000256" key="2">
    <source>
        <dbReference type="ARBA" id="ARBA00022692"/>
    </source>
</evidence>
<evidence type="ECO:0000256" key="5">
    <source>
        <dbReference type="SAM" id="Phobius"/>
    </source>
</evidence>
<dbReference type="OrthoDB" id="542931at2759"/>
<dbReference type="OMA" id="WIWWLTI"/>
<feature type="transmembrane region" description="Helical" evidence="5">
    <location>
        <begin position="89"/>
        <end position="110"/>
    </location>
</feature>
<keyword evidence="2 5" id="KW-0812">Transmembrane</keyword>
<dbReference type="Pfam" id="PF09801">
    <property type="entry name" value="SYS1"/>
    <property type="match status" value="1"/>
</dbReference>
<comment type="subcellular location">
    <subcellularLocation>
        <location evidence="1">Membrane</location>
        <topology evidence="1">Multi-pass membrane protein</topology>
    </subcellularLocation>
</comment>
<proteinExistence type="predicted"/>
<keyword evidence="7" id="KW-1185">Reference proteome</keyword>
<evidence type="ECO:0000313" key="7">
    <source>
        <dbReference type="Proteomes" id="UP000054408"/>
    </source>
</evidence>
<dbReference type="AlphaFoldDB" id="A0A0L0DUD7"/>
<evidence type="ECO:0000256" key="3">
    <source>
        <dbReference type="ARBA" id="ARBA00022989"/>
    </source>
</evidence>
<evidence type="ECO:0000313" key="6">
    <source>
        <dbReference type="EMBL" id="KNC55666.1"/>
    </source>
</evidence>